<reference evidence="8" key="2">
    <citation type="submission" date="2014-06" db="EMBL/GenBank/DDBJ databases">
        <title>The complete genome of Blastobotrys (Arxula) adeninivorans LS3 - a yeast of biotechnological interest.</title>
        <authorList>
            <person name="Kunze G."/>
            <person name="Gaillardin C."/>
            <person name="Czernicka M."/>
            <person name="Durrens P."/>
            <person name="Martin T."/>
            <person name="Boer E."/>
            <person name="Gabaldon T."/>
            <person name="Cruz J."/>
            <person name="Talla E."/>
            <person name="Marck C."/>
            <person name="Goffeau A."/>
            <person name="Barbe V."/>
            <person name="Baret P."/>
            <person name="Baronian K."/>
            <person name="Beier S."/>
            <person name="Bleykasten C."/>
            <person name="Bode R."/>
            <person name="Casaregola S."/>
            <person name="Despons L."/>
            <person name="Fairhead C."/>
            <person name="Giersberg M."/>
            <person name="Gierski P."/>
            <person name="Hahnel U."/>
            <person name="Hartmann A."/>
            <person name="Jankowska D."/>
            <person name="Jubin C."/>
            <person name="Jung P."/>
            <person name="Lafontaine I."/>
            <person name="Leh-Louis V."/>
            <person name="Lemaire M."/>
            <person name="Marcet-Houben M."/>
            <person name="Mascher M."/>
            <person name="Morel G."/>
            <person name="Richard G.-F."/>
            <person name="Riechen J."/>
            <person name="Sacerdot C."/>
            <person name="Sarkar A."/>
            <person name="Savel G."/>
            <person name="Schacherer J."/>
            <person name="Sherman D."/>
            <person name="Straub M.-L."/>
            <person name="Stein N."/>
            <person name="Thierry A."/>
            <person name="Trautwein-Schult A."/>
            <person name="Westhof E."/>
            <person name="Worch S."/>
            <person name="Dujon B."/>
            <person name="Souciet J.-L."/>
            <person name="Wincker P."/>
            <person name="Scholz U."/>
            <person name="Neuveglise N."/>
        </authorList>
    </citation>
    <scope>NUCLEOTIDE SEQUENCE</scope>
    <source>
        <strain evidence="8">LS3</strain>
    </source>
</reference>
<evidence type="ECO:0000313" key="8">
    <source>
        <dbReference type="EMBL" id="CDP37367.1"/>
    </source>
</evidence>
<comment type="similarity">
    <text evidence="2 6">Belongs to the clathrin light chain family.</text>
</comment>
<gene>
    <name evidence="8" type="ORF">GNLVRS02_ARAD1D09878g</name>
</gene>
<keyword evidence="3 6" id="KW-0472">Membrane</keyword>
<dbReference type="PhylomeDB" id="A0A060TER0"/>
<sequence>MSKFPALEDFDEDLANQETNIDNEEDFLSREKAVLGDDAQAFNSQGGDQDPDQAGFEASFPALDSQNNESSSALGPTGLISEPAEPYLPNQPSDQAATEGVNKLSLEDSEPIKEWKARRELEIQRRDELSESKRKETREKAMKAIDDFYENYNSKKDDGIEQNRAEEKKFIEERDNAVTTVGNTWERIVKLIDTSDKGVKSSTHDKTRFRELLMSLRGDSNAPGAGGY</sequence>
<evidence type="ECO:0000256" key="6">
    <source>
        <dbReference type="RuleBase" id="RU363137"/>
    </source>
</evidence>
<comment type="function">
    <text evidence="6">Clathrin is the major protein of the polyhedral coat of coated pits and vesicles.</text>
</comment>
<proteinExistence type="inferred from homology"/>
<feature type="compositionally biased region" description="Basic and acidic residues" evidence="7">
    <location>
        <begin position="110"/>
        <end position="138"/>
    </location>
</feature>
<dbReference type="EMBL" id="HG937694">
    <property type="protein sequence ID" value="CDP37367.1"/>
    <property type="molecule type" value="Genomic_DNA"/>
</dbReference>
<dbReference type="GO" id="GO:0072583">
    <property type="term" value="P:clathrin-dependent endocytosis"/>
    <property type="evidence" value="ECO:0007669"/>
    <property type="project" value="TreeGrafter"/>
</dbReference>
<dbReference type="GO" id="GO:0030132">
    <property type="term" value="C:clathrin coat of coated pit"/>
    <property type="evidence" value="ECO:0007669"/>
    <property type="project" value="InterPro"/>
</dbReference>
<comment type="subcellular location">
    <subcellularLocation>
        <location evidence="1 6">Cytoplasmic vesicle membrane</location>
        <topology evidence="1 6">Peripheral membrane protein</topology>
        <orientation evidence="1 6">Cytoplasmic side</orientation>
    </subcellularLocation>
    <subcellularLocation>
        <location evidence="6">Membrane</location>
        <location evidence="6">Coated pit</location>
        <topology evidence="6">Peripheral membrane protein</topology>
        <orientation evidence="6">Cytoplasmic side</orientation>
    </subcellularLocation>
    <text evidence="6">Cytoplasmic face of coated pits and vesicles.</text>
</comment>
<keyword evidence="5 6" id="KW-0968">Cytoplasmic vesicle</keyword>
<evidence type="ECO:0000256" key="2">
    <source>
        <dbReference type="ARBA" id="ARBA00005263"/>
    </source>
</evidence>
<evidence type="ECO:0000256" key="7">
    <source>
        <dbReference type="SAM" id="MobiDB-lite"/>
    </source>
</evidence>
<reference evidence="8" key="1">
    <citation type="submission" date="2014-02" db="EMBL/GenBank/DDBJ databases">
        <authorList>
            <person name="Genoscope - CEA"/>
        </authorList>
    </citation>
    <scope>NUCLEOTIDE SEQUENCE</scope>
    <source>
        <strain evidence="8">LS3</strain>
    </source>
</reference>
<evidence type="ECO:0000256" key="4">
    <source>
        <dbReference type="ARBA" id="ARBA00023176"/>
    </source>
</evidence>
<accession>A0A060TER0</accession>
<name>A0A060TER0_BLAAD</name>
<feature type="region of interest" description="Disordered" evidence="7">
    <location>
        <begin position="1"/>
        <end position="23"/>
    </location>
</feature>
<evidence type="ECO:0000256" key="5">
    <source>
        <dbReference type="ARBA" id="ARBA00023329"/>
    </source>
</evidence>
<feature type="region of interest" description="Disordered" evidence="7">
    <location>
        <begin position="36"/>
        <end position="138"/>
    </location>
</feature>
<dbReference type="PANTHER" id="PTHR10639:SF7">
    <property type="entry name" value="CLATHRIN LIGHT CHAIN"/>
    <property type="match status" value="1"/>
</dbReference>
<dbReference type="PANTHER" id="PTHR10639">
    <property type="entry name" value="CLATHRIN LIGHT CHAIN"/>
    <property type="match status" value="1"/>
</dbReference>
<dbReference type="InterPro" id="IPR000996">
    <property type="entry name" value="Clathrin_L-chain"/>
</dbReference>
<dbReference type="GO" id="GO:0005198">
    <property type="term" value="F:structural molecule activity"/>
    <property type="evidence" value="ECO:0007669"/>
    <property type="project" value="InterPro"/>
</dbReference>
<dbReference type="GO" id="GO:0030130">
    <property type="term" value="C:clathrin coat of trans-Golgi network vesicle"/>
    <property type="evidence" value="ECO:0007669"/>
    <property type="project" value="InterPro"/>
</dbReference>
<feature type="compositionally biased region" description="Acidic residues" evidence="7">
    <location>
        <begin position="8"/>
        <end position="23"/>
    </location>
</feature>
<dbReference type="AlphaFoldDB" id="A0A060TER0"/>
<dbReference type="GO" id="GO:0032050">
    <property type="term" value="F:clathrin heavy chain binding"/>
    <property type="evidence" value="ECO:0007669"/>
    <property type="project" value="TreeGrafter"/>
</dbReference>
<evidence type="ECO:0000256" key="3">
    <source>
        <dbReference type="ARBA" id="ARBA00023136"/>
    </source>
</evidence>
<dbReference type="Pfam" id="PF01086">
    <property type="entry name" value="Clathrin_lg_ch"/>
    <property type="match status" value="1"/>
</dbReference>
<dbReference type="GO" id="GO:0006886">
    <property type="term" value="P:intracellular protein transport"/>
    <property type="evidence" value="ECO:0007669"/>
    <property type="project" value="InterPro"/>
</dbReference>
<evidence type="ECO:0000256" key="1">
    <source>
        <dbReference type="ARBA" id="ARBA00004180"/>
    </source>
</evidence>
<feature type="compositionally biased region" description="Polar residues" evidence="7">
    <location>
        <begin position="64"/>
        <end position="74"/>
    </location>
</feature>
<protein>
    <recommendedName>
        <fullName evidence="6">Clathrin light chain</fullName>
    </recommendedName>
</protein>
<organism evidence="8">
    <name type="scientific">Blastobotrys adeninivorans</name>
    <name type="common">Yeast</name>
    <name type="synonym">Arxula adeninivorans</name>
    <dbReference type="NCBI Taxonomy" id="409370"/>
    <lineage>
        <taxon>Eukaryota</taxon>
        <taxon>Fungi</taxon>
        <taxon>Dikarya</taxon>
        <taxon>Ascomycota</taxon>
        <taxon>Saccharomycotina</taxon>
        <taxon>Dipodascomycetes</taxon>
        <taxon>Dipodascales</taxon>
        <taxon>Trichomonascaceae</taxon>
        <taxon>Blastobotrys</taxon>
    </lineage>
</organism>
<keyword evidence="4 6" id="KW-0168">Coated pit</keyword>